<dbReference type="Pfam" id="PF00691">
    <property type="entry name" value="OmpA"/>
    <property type="match status" value="1"/>
</dbReference>
<evidence type="ECO:0000256" key="3">
    <source>
        <dbReference type="SAM" id="SignalP"/>
    </source>
</evidence>
<dbReference type="PANTHER" id="PTHR30329">
    <property type="entry name" value="STATOR ELEMENT OF FLAGELLAR MOTOR COMPLEX"/>
    <property type="match status" value="1"/>
</dbReference>
<dbReference type="PROSITE" id="PS51257">
    <property type="entry name" value="PROKAR_LIPOPROTEIN"/>
    <property type="match status" value="1"/>
</dbReference>
<dbReference type="InterPro" id="IPR036737">
    <property type="entry name" value="OmpA-like_sf"/>
</dbReference>
<feature type="chain" id="PRO_5012707958" evidence="3">
    <location>
        <begin position="25"/>
        <end position="257"/>
    </location>
</feature>
<keyword evidence="6" id="KW-1185">Reference proteome</keyword>
<dbReference type="OrthoDB" id="9815217at2"/>
<dbReference type="PROSITE" id="PS51123">
    <property type="entry name" value="OMPA_2"/>
    <property type="match status" value="1"/>
</dbReference>
<evidence type="ECO:0000313" key="6">
    <source>
        <dbReference type="Proteomes" id="UP000189674"/>
    </source>
</evidence>
<feature type="domain" description="OmpA-like" evidence="4">
    <location>
        <begin position="131"/>
        <end position="256"/>
    </location>
</feature>
<dbReference type="RefSeq" id="WP_146659246.1">
    <property type="nucleotide sequence ID" value="NZ_CP019791.1"/>
</dbReference>
<dbReference type="InterPro" id="IPR050330">
    <property type="entry name" value="Bact_OuterMem_StrucFunc"/>
</dbReference>
<keyword evidence="3" id="KW-0732">Signal</keyword>
<dbReference type="InterPro" id="IPR006665">
    <property type="entry name" value="OmpA-like"/>
</dbReference>
<dbReference type="KEGG" id="alus:STSP2_00347"/>
<reference evidence="6" key="1">
    <citation type="submission" date="2017-02" db="EMBL/GenBank/DDBJ databases">
        <title>Comparative genomics and description of representatives of a novel lineage of planctomycetes thriving in anoxic sediments.</title>
        <authorList>
            <person name="Spring S."/>
            <person name="Bunk B."/>
            <person name="Sproer C."/>
        </authorList>
    </citation>
    <scope>NUCLEOTIDE SEQUENCE [LARGE SCALE GENOMIC DNA]</scope>
    <source>
        <strain evidence="6">ST-NAGAB-D1</strain>
    </source>
</reference>
<dbReference type="CDD" id="cd07185">
    <property type="entry name" value="OmpA_C-like"/>
    <property type="match status" value="1"/>
</dbReference>
<name>A0A1U9NHI0_9BACT</name>
<evidence type="ECO:0000256" key="2">
    <source>
        <dbReference type="SAM" id="Coils"/>
    </source>
</evidence>
<feature type="coiled-coil region" evidence="2">
    <location>
        <begin position="28"/>
        <end position="101"/>
    </location>
</feature>
<dbReference type="AlphaFoldDB" id="A0A1U9NHI0"/>
<keyword evidence="1" id="KW-0472">Membrane</keyword>
<dbReference type="EMBL" id="CP019791">
    <property type="protein sequence ID" value="AQT67204.1"/>
    <property type="molecule type" value="Genomic_DNA"/>
</dbReference>
<proteinExistence type="predicted"/>
<evidence type="ECO:0000256" key="1">
    <source>
        <dbReference type="PROSITE-ProRule" id="PRU00473"/>
    </source>
</evidence>
<dbReference type="Proteomes" id="UP000189674">
    <property type="component" value="Chromosome"/>
</dbReference>
<feature type="signal peptide" evidence="3">
    <location>
        <begin position="1"/>
        <end position="24"/>
    </location>
</feature>
<dbReference type="STRING" id="1936003.STSP2_00347"/>
<protein>
    <submittedName>
        <fullName evidence="5">Inner membrane lipoprotein YiaD</fullName>
    </submittedName>
</protein>
<dbReference type="Gene3D" id="3.30.1330.60">
    <property type="entry name" value="OmpA-like domain"/>
    <property type="match status" value="1"/>
</dbReference>
<dbReference type="GO" id="GO:0016020">
    <property type="term" value="C:membrane"/>
    <property type="evidence" value="ECO:0007669"/>
    <property type="project" value="UniProtKB-UniRule"/>
</dbReference>
<dbReference type="SUPFAM" id="SSF103088">
    <property type="entry name" value="OmpA-like"/>
    <property type="match status" value="1"/>
</dbReference>
<accession>A0A1U9NHI0</accession>
<gene>
    <name evidence="5" type="primary">yiaD_1</name>
    <name evidence="5" type="ORF">STSP2_00347</name>
</gene>
<dbReference type="Gene3D" id="1.10.287.1490">
    <property type="match status" value="1"/>
</dbReference>
<evidence type="ECO:0000259" key="4">
    <source>
        <dbReference type="PROSITE" id="PS51123"/>
    </source>
</evidence>
<evidence type="ECO:0000313" key="5">
    <source>
        <dbReference type="EMBL" id="AQT67204.1"/>
    </source>
</evidence>
<organism evidence="5 6">
    <name type="scientific">Anaerohalosphaera lusitana</name>
    <dbReference type="NCBI Taxonomy" id="1936003"/>
    <lineage>
        <taxon>Bacteria</taxon>
        <taxon>Pseudomonadati</taxon>
        <taxon>Planctomycetota</taxon>
        <taxon>Phycisphaerae</taxon>
        <taxon>Sedimentisphaerales</taxon>
        <taxon>Anaerohalosphaeraceae</taxon>
        <taxon>Anaerohalosphaera</taxon>
    </lineage>
</organism>
<dbReference type="PANTHER" id="PTHR30329:SF21">
    <property type="entry name" value="LIPOPROTEIN YIAD-RELATED"/>
    <property type="match status" value="1"/>
</dbReference>
<sequence precursor="true">MKSCRIVMLLVVAGLLVAGSGCVSQEEYQSLKDQNRIQQETITSLESQVRNAELQVDQMEKQLEALRARMGADTEAQAEEIAALEADIAAKKQLIEQLRAEMLRGGVKLPMGLSLKLRDFAESNDMVDFDEERGVLKFKSDFLFAPGSAQVQQQAMESINLLSDIMTSGDGEEFDVIVAGHTDSDPIKYSKAKHPTNWHLSAHRGIGVLQKMVGAGVDPERLSVRGFGEYRPVASNETKEGKAQNRRVEIYIVPQGQ</sequence>
<keyword evidence="5" id="KW-0449">Lipoprotein</keyword>
<keyword evidence="2" id="KW-0175">Coiled coil</keyword>